<organism evidence="2 3">
    <name type="scientific">Lacipirellula limnantheis</name>
    <dbReference type="NCBI Taxonomy" id="2528024"/>
    <lineage>
        <taxon>Bacteria</taxon>
        <taxon>Pseudomonadati</taxon>
        <taxon>Planctomycetota</taxon>
        <taxon>Planctomycetia</taxon>
        <taxon>Pirellulales</taxon>
        <taxon>Lacipirellulaceae</taxon>
        <taxon>Lacipirellula</taxon>
    </lineage>
</organism>
<protein>
    <submittedName>
        <fullName evidence="2">Uncharacterized protein</fullName>
    </submittedName>
</protein>
<keyword evidence="3" id="KW-1185">Reference proteome</keyword>
<feature type="region of interest" description="Disordered" evidence="1">
    <location>
        <begin position="1"/>
        <end position="27"/>
    </location>
</feature>
<feature type="region of interest" description="Disordered" evidence="1">
    <location>
        <begin position="59"/>
        <end position="126"/>
    </location>
</feature>
<feature type="compositionally biased region" description="Low complexity" evidence="1">
    <location>
        <begin position="8"/>
        <end position="27"/>
    </location>
</feature>
<name>A0A517TT55_9BACT</name>
<feature type="compositionally biased region" description="Polar residues" evidence="1">
    <location>
        <begin position="72"/>
        <end position="86"/>
    </location>
</feature>
<dbReference type="EMBL" id="CP036339">
    <property type="protein sequence ID" value="QDT71558.1"/>
    <property type="molecule type" value="Genomic_DNA"/>
</dbReference>
<sequence>MLRHRCADASSAGRGSSPARPRAAPDGCRWRECSLCGRRLRRRFRIPFRAAIAASRRLGVGDPSHNGKKSELSSPLSLRATSQLQPAQPLWTRVAQNAPGDTRRHATGDTRQATGDRRQATQPAAAVDRINTVHVGQHQLADTADIACMEHKPISPNRGAPTLPHPPTNHRRPVRVTPPNSAARGLASPTLPRRITPPFNIKHRASRNQHPASTNKHSPPMIRHPARFTSLSPAPQTNIMASLPALAAFGGEQVSTG</sequence>
<gene>
    <name evidence="2" type="ORF">I41_07170</name>
</gene>
<dbReference type="Proteomes" id="UP000317909">
    <property type="component" value="Chromosome"/>
</dbReference>
<proteinExistence type="predicted"/>
<feature type="region of interest" description="Disordered" evidence="1">
    <location>
        <begin position="156"/>
        <end position="195"/>
    </location>
</feature>
<accession>A0A517TT55</accession>
<feature type="compositionally biased region" description="Basic and acidic residues" evidence="1">
    <location>
        <begin position="101"/>
        <end position="119"/>
    </location>
</feature>
<dbReference type="KEGG" id="llh:I41_07170"/>
<reference evidence="2 3" key="1">
    <citation type="submission" date="2019-02" db="EMBL/GenBank/DDBJ databases">
        <title>Deep-cultivation of Planctomycetes and their phenomic and genomic characterization uncovers novel biology.</title>
        <authorList>
            <person name="Wiegand S."/>
            <person name="Jogler M."/>
            <person name="Boedeker C."/>
            <person name="Pinto D."/>
            <person name="Vollmers J."/>
            <person name="Rivas-Marin E."/>
            <person name="Kohn T."/>
            <person name="Peeters S.H."/>
            <person name="Heuer A."/>
            <person name="Rast P."/>
            <person name="Oberbeckmann S."/>
            <person name="Bunk B."/>
            <person name="Jeske O."/>
            <person name="Meyerdierks A."/>
            <person name="Storesund J.E."/>
            <person name="Kallscheuer N."/>
            <person name="Luecker S."/>
            <person name="Lage O.M."/>
            <person name="Pohl T."/>
            <person name="Merkel B.J."/>
            <person name="Hornburger P."/>
            <person name="Mueller R.-W."/>
            <person name="Bruemmer F."/>
            <person name="Labrenz M."/>
            <person name="Spormann A.M."/>
            <person name="Op den Camp H."/>
            <person name="Overmann J."/>
            <person name="Amann R."/>
            <person name="Jetten M.S.M."/>
            <person name="Mascher T."/>
            <person name="Medema M.H."/>
            <person name="Devos D.P."/>
            <person name="Kaster A.-K."/>
            <person name="Ovreas L."/>
            <person name="Rohde M."/>
            <person name="Galperin M.Y."/>
            <person name="Jogler C."/>
        </authorList>
    </citation>
    <scope>NUCLEOTIDE SEQUENCE [LARGE SCALE GENOMIC DNA]</scope>
    <source>
        <strain evidence="2 3">I41</strain>
    </source>
</reference>
<evidence type="ECO:0000313" key="3">
    <source>
        <dbReference type="Proteomes" id="UP000317909"/>
    </source>
</evidence>
<evidence type="ECO:0000256" key="1">
    <source>
        <dbReference type="SAM" id="MobiDB-lite"/>
    </source>
</evidence>
<dbReference type="AlphaFoldDB" id="A0A517TT55"/>
<evidence type="ECO:0000313" key="2">
    <source>
        <dbReference type="EMBL" id="QDT71558.1"/>
    </source>
</evidence>